<dbReference type="GO" id="GO:0102559">
    <property type="term" value="F:peptide chain release factor N(5)-glutamine methyltransferase activity"/>
    <property type="evidence" value="ECO:0007669"/>
    <property type="project" value="UniProtKB-EC"/>
</dbReference>
<dbReference type="InterPro" id="IPR002052">
    <property type="entry name" value="DNA_methylase_N6_adenine_CS"/>
</dbReference>
<dbReference type="InterPro" id="IPR040758">
    <property type="entry name" value="PrmC_N"/>
</dbReference>
<dbReference type="PANTHER" id="PTHR18895:SF74">
    <property type="entry name" value="MTRF1L RELEASE FACTOR GLUTAMINE METHYLTRANSFERASE"/>
    <property type="match status" value="1"/>
</dbReference>
<keyword evidence="3 5" id="KW-0949">S-adenosyl-L-methionine</keyword>
<dbReference type="NCBIfam" id="TIGR00536">
    <property type="entry name" value="hemK_fam"/>
    <property type="match status" value="1"/>
</dbReference>
<reference evidence="8 9" key="1">
    <citation type="submission" date="2013-09" db="EMBL/GenBank/DDBJ databases">
        <authorList>
            <person name="Durkin A.S."/>
            <person name="Haft D.R."/>
            <person name="McCorrison J."/>
            <person name="Torralba M."/>
            <person name="Gillis M."/>
            <person name="Haft D.H."/>
            <person name="Methe B."/>
            <person name="Sutton G."/>
            <person name="Nelson K.E."/>
        </authorList>
    </citation>
    <scope>NUCLEOTIDE SEQUENCE [LARGE SCALE GENOMIC DNA]</scope>
    <source>
        <strain evidence="8 9">BV3C16-1</strain>
    </source>
</reference>
<organism evidence="8 9">
    <name type="scientific">Megasphaera vaginalis</name>
    <name type="common">ex Srinivasan et al. 2021</name>
    <dbReference type="NCBI Taxonomy" id="1111454"/>
    <lineage>
        <taxon>Bacteria</taxon>
        <taxon>Bacillati</taxon>
        <taxon>Bacillota</taxon>
        <taxon>Negativicutes</taxon>
        <taxon>Veillonellales</taxon>
        <taxon>Veillonellaceae</taxon>
        <taxon>Megasphaera</taxon>
    </lineage>
</organism>
<feature type="binding site" evidence="5">
    <location>
        <position position="190"/>
    </location>
    <ligand>
        <name>S-adenosyl-L-methionine</name>
        <dbReference type="ChEBI" id="CHEBI:59789"/>
    </ligand>
</feature>
<dbReference type="PANTHER" id="PTHR18895">
    <property type="entry name" value="HEMK METHYLTRANSFERASE"/>
    <property type="match status" value="1"/>
</dbReference>
<sequence>MTELWTIGALLQWTQRFFAAKGIDTARLDAELLLAHVLQKERIYLYAHYDEPLSTGELAAYRELVRKRGQRFSVAHLLGTKSFMGLKFSVTENVLVPRPETELLVEAVLEREPRDSTAAVLDIGTGSGAIVLSICHYLPQATGLGVDISAAALAVAAKNGAALDLPQVRWQESDLTAAVGTQTFDWILSNPPYLTAGDMAALEPEVRHDPQLALFGGPDGLAVYRRLAAVMAEHLKPGGHCAVEIGSGQRQAVAAIFAAVGNYSEVTVIPDYGGIERVLIWQRKERI</sequence>
<dbReference type="InterPro" id="IPR007848">
    <property type="entry name" value="Small_mtfrase_dom"/>
</dbReference>
<name>U7UJW9_9FIRM</name>
<dbReference type="EC" id="2.1.1.297" evidence="5"/>
<evidence type="ECO:0000259" key="7">
    <source>
        <dbReference type="Pfam" id="PF17827"/>
    </source>
</evidence>
<dbReference type="OrthoDB" id="9800643at2"/>
<keyword evidence="2 5" id="KW-0808">Transferase</keyword>
<dbReference type="GO" id="GO:0032259">
    <property type="term" value="P:methylation"/>
    <property type="evidence" value="ECO:0007669"/>
    <property type="project" value="UniProtKB-KW"/>
</dbReference>
<dbReference type="SUPFAM" id="SSF53335">
    <property type="entry name" value="S-adenosyl-L-methionine-dependent methyltransferases"/>
    <property type="match status" value="1"/>
</dbReference>
<dbReference type="eggNOG" id="COG2890">
    <property type="taxonomic scope" value="Bacteria"/>
</dbReference>
<comment type="function">
    <text evidence="5">Methylates the class 1 translation termination release factors RF1/PrfA and RF2/PrfB on the glutamine residue of the universally conserved GGQ motif.</text>
</comment>
<dbReference type="InterPro" id="IPR029063">
    <property type="entry name" value="SAM-dependent_MTases_sf"/>
</dbReference>
<protein>
    <recommendedName>
        <fullName evidence="5">Release factor glutamine methyltransferase</fullName>
        <shortName evidence="5">RF MTase</shortName>
        <ecNumber evidence="5">2.1.1.297</ecNumber>
    </recommendedName>
    <alternativeName>
        <fullName evidence="5">N5-glutamine methyltransferase PrmC</fullName>
    </alternativeName>
    <alternativeName>
        <fullName evidence="5">Protein-(glutamine-N5) MTase PrmC</fullName>
    </alternativeName>
    <alternativeName>
        <fullName evidence="5">Protein-glutamine N-methyltransferase PrmC</fullName>
    </alternativeName>
</protein>
<dbReference type="InterPro" id="IPR050320">
    <property type="entry name" value="N5-glutamine_MTase"/>
</dbReference>
<dbReference type="AlphaFoldDB" id="U7UJW9"/>
<dbReference type="RefSeq" id="WP_023053675.1">
    <property type="nucleotide sequence ID" value="NZ_AWXA01000034.1"/>
</dbReference>
<feature type="binding site" evidence="5">
    <location>
        <begin position="124"/>
        <end position="128"/>
    </location>
    <ligand>
        <name>S-adenosyl-L-methionine</name>
        <dbReference type="ChEBI" id="CHEBI:59789"/>
    </ligand>
</feature>
<feature type="binding site" evidence="5">
    <location>
        <position position="147"/>
    </location>
    <ligand>
        <name>S-adenosyl-L-methionine</name>
        <dbReference type="ChEBI" id="CHEBI:59789"/>
    </ligand>
</feature>
<comment type="caution">
    <text evidence="8">The sequence shown here is derived from an EMBL/GenBank/DDBJ whole genome shotgun (WGS) entry which is preliminary data.</text>
</comment>
<dbReference type="Pfam" id="PF17827">
    <property type="entry name" value="PrmC_N"/>
    <property type="match status" value="1"/>
</dbReference>
<keyword evidence="9" id="KW-1185">Reference proteome</keyword>
<comment type="catalytic activity">
    <reaction evidence="4 5">
        <text>L-glutaminyl-[peptide chain release factor] + S-adenosyl-L-methionine = N(5)-methyl-L-glutaminyl-[peptide chain release factor] + S-adenosyl-L-homocysteine + H(+)</text>
        <dbReference type="Rhea" id="RHEA:42896"/>
        <dbReference type="Rhea" id="RHEA-COMP:10271"/>
        <dbReference type="Rhea" id="RHEA-COMP:10272"/>
        <dbReference type="ChEBI" id="CHEBI:15378"/>
        <dbReference type="ChEBI" id="CHEBI:30011"/>
        <dbReference type="ChEBI" id="CHEBI:57856"/>
        <dbReference type="ChEBI" id="CHEBI:59789"/>
        <dbReference type="ChEBI" id="CHEBI:61891"/>
        <dbReference type="EC" id="2.1.1.297"/>
    </reaction>
</comment>
<evidence type="ECO:0000256" key="3">
    <source>
        <dbReference type="ARBA" id="ARBA00022691"/>
    </source>
</evidence>
<dbReference type="GO" id="GO:0003676">
    <property type="term" value="F:nucleic acid binding"/>
    <property type="evidence" value="ECO:0007669"/>
    <property type="project" value="InterPro"/>
</dbReference>
<feature type="domain" description="Methyltransferase small" evidence="6">
    <location>
        <begin position="101"/>
        <end position="196"/>
    </location>
</feature>
<dbReference type="Pfam" id="PF05175">
    <property type="entry name" value="MTS"/>
    <property type="match status" value="1"/>
</dbReference>
<dbReference type="PROSITE" id="PS00092">
    <property type="entry name" value="N6_MTASE"/>
    <property type="match status" value="1"/>
</dbReference>
<dbReference type="EMBL" id="AWXA01000034">
    <property type="protein sequence ID" value="ERT59621.1"/>
    <property type="molecule type" value="Genomic_DNA"/>
</dbReference>
<evidence type="ECO:0000313" key="9">
    <source>
        <dbReference type="Proteomes" id="UP000017090"/>
    </source>
</evidence>
<evidence type="ECO:0000259" key="6">
    <source>
        <dbReference type="Pfam" id="PF05175"/>
    </source>
</evidence>
<evidence type="ECO:0000256" key="2">
    <source>
        <dbReference type="ARBA" id="ARBA00022679"/>
    </source>
</evidence>
<dbReference type="Gene3D" id="1.10.8.10">
    <property type="entry name" value="DNA helicase RuvA subunit, C-terminal domain"/>
    <property type="match status" value="1"/>
</dbReference>
<dbReference type="Proteomes" id="UP000017090">
    <property type="component" value="Unassembled WGS sequence"/>
</dbReference>
<dbReference type="Gene3D" id="3.40.50.150">
    <property type="entry name" value="Vaccinia Virus protein VP39"/>
    <property type="match status" value="1"/>
</dbReference>
<dbReference type="InterPro" id="IPR019874">
    <property type="entry name" value="RF_methyltr_PrmC"/>
</dbReference>
<comment type="caution">
    <text evidence="5">Lacks conserved residue(s) required for the propagation of feature annotation.</text>
</comment>
<dbReference type="HAMAP" id="MF_02126">
    <property type="entry name" value="RF_methyltr_PrmC"/>
    <property type="match status" value="1"/>
</dbReference>
<dbReference type="CDD" id="cd02440">
    <property type="entry name" value="AdoMet_MTases"/>
    <property type="match status" value="1"/>
</dbReference>
<dbReference type="NCBIfam" id="TIGR03534">
    <property type="entry name" value="RF_mod_PrmC"/>
    <property type="match status" value="1"/>
</dbReference>
<dbReference type="STRING" id="1111454.HMPREF1250_0768"/>
<keyword evidence="1 5" id="KW-0489">Methyltransferase</keyword>
<gene>
    <name evidence="5 8" type="primary">prmC</name>
    <name evidence="8" type="ORF">HMPREF1250_0768</name>
</gene>
<dbReference type="InterPro" id="IPR004556">
    <property type="entry name" value="HemK-like"/>
</dbReference>
<proteinExistence type="inferred from homology"/>
<evidence type="ECO:0000256" key="4">
    <source>
        <dbReference type="ARBA" id="ARBA00048391"/>
    </source>
</evidence>
<accession>U7UJW9</accession>
<feature type="domain" description="Release factor glutamine methyltransferase N-terminal" evidence="7">
    <location>
        <begin position="10"/>
        <end position="79"/>
    </location>
</feature>
<comment type="similarity">
    <text evidence="5">Belongs to the protein N5-glutamine methyltransferase family. PrmC subfamily.</text>
</comment>
<feature type="binding site" evidence="5">
    <location>
        <begin position="190"/>
        <end position="193"/>
    </location>
    <ligand>
        <name>substrate</name>
    </ligand>
</feature>
<evidence type="ECO:0000256" key="5">
    <source>
        <dbReference type="HAMAP-Rule" id="MF_02126"/>
    </source>
</evidence>
<evidence type="ECO:0000256" key="1">
    <source>
        <dbReference type="ARBA" id="ARBA00022603"/>
    </source>
</evidence>
<evidence type="ECO:0000313" key="8">
    <source>
        <dbReference type="EMBL" id="ERT59621.1"/>
    </source>
</evidence>
<dbReference type="PATRIC" id="fig|1111454.3.peg.1217"/>